<dbReference type="AlphaFoldDB" id="A0A5S5CGM6"/>
<sequence>MQRSRRISQILVYAILMVGSLFCLLPLFWLVRSSFMTSLQIFEIPPIWIPAPFKFQNYVEALTTINFGRFFTNTLIITVSCLAGALISSSLGAYSYARLKWPGRNFFFALLLASMMLPGAVTLIPTFIGWKMAGLINTYFPLILPVWFGSAFDIFLLRQFYSTIPKDLDEAAYVDGAGLWTIYWRIIIPLSKPALIVIGLFSFMSSWNDFMGPLVYVNEESKFTMALGLQMFQSLHSAQWHLLMAASTVVILPVIIVFFIGQRYFIEGITLTGLKG</sequence>
<keyword evidence="5 7" id="KW-1133">Transmembrane helix</keyword>
<dbReference type="InterPro" id="IPR000515">
    <property type="entry name" value="MetI-like"/>
</dbReference>
<dbReference type="GO" id="GO:0005886">
    <property type="term" value="C:plasma membrane"/>
    <property type="evidence" value="ECO:0007669"/>
    <property type="project" value="UniProtKB-SubCell"/>
</dbReference>
<gene>
    <name evidence="9" type="ORF">BCM02_10135</name>
</gene>
<comment type="similarity">
    <text evidence="7">Belongs to the binding-protein-dependent transport system permease family.</text>
</comment>
<keyword evidence="10" id="KW-1185">Reference proteome</keyword>
<keyword evidence="6 7" id="KW-0472">Membrane</keyword>
<reference evidence="9 10" key="1">
    <citation type="submission" date="2019-07" db="EMBL/GenBank/DDBJ databases">
        <title>Genomic Encyclopedia of Type Strains, Phase III (KMG-III): the genomes of soil and plant-associated and newly described type strains.</title>
        <authorList>
            <person name="Whitman W."/>
        </authorList>
    </citation>
    <scope>NUCLEOTIDE SEQUENCE [LARGE SCALE GENOMIC DNA]</scope>
    <source>
        <strain evidence="9 10">BL24</strain>
    </source>
</reference>
<dbReference type="SUPFAM" id="SSF161098">
    <property type="entry name" value="MetI-like"/>
    <property type="match status" value="1"/>
</dbReference>
<accession>A0A5S5CGM6</accession>
<evidence type="ECO:0000313" key="9">
    <source>
        <dbReference type="EMBL" id="TYP78920.1"/>
    </source>
</evidence>
<comment type="subcellular location">
    <subcellularLocation>
        <location evidence="1 7">Cell membrane</location>
        <topology evidence="1 7">Multi-pass membrane protein</topology>
    </subcellularLocation>
</comment>
<keyword evidence="4 7" id="KW-0812">Transmembrane</keyword>
<dbReference type="Proteomes" id="UP000323257">
    <property type="component" value="Unassembled WGS sequence"/>
</dbReference>
<keyword evidence="2 7" id="KW-0813">Transport</keyword>
<evidence type="ECO:0000256" key="1">
    <source>
        <dbReference type="ARBA" id="ARBA00004651"/>
    </source>
</evidence>
<evidence type="ECO:0000256" key="3">
    <source>
        <dbReference type="ARBA" id="ARBA00022475"/>
    </source>
</evidence>
<feature type="transmembrane region" description="Helical" evidence="7">
    <location>
        <begin position="12"/>
        <end position="31"/>
    </location>
</feature>
<evidence type="ECO:0000256" key="5">
    <source>
        <dbReference type="ARBA" id="ARBA00022989"/>
    </source>
</evidence>
<evidence type="ECO:0000313" key="10">
    <source>
        <dbReference type="Proteomes" id="UP000323257"/>
    </source>
</evidence>
<proteinExistence type="inferred from homology"/>
<evidence type="ECO:0000259" key="8">
    <source>
        <dbReference type="PROSITE" id="PS50928"/>
    </source>
</evidence>
<dbReference type="PROSITE" id="PS50928">
    <property type="entry name" value="ABC_TM1"/>
    <property type="match status" value="1"/>
</dbReference>
<evidence type="ECO:0000256" key="6">
    <source>
        <dbReference type="ARBA" id="ARBA00023136"/>
    </source>
</evidence>
<feature type="transmembrane region" description="Helical" evidence="7">
    <location>
        <begin position="182"/>
        <end position="204"/>
    </location>
</feature>
<dbReference type="EMBL" id="VNHS01000001">
    <property type="protein sequence ID" value="TYP78920.1"/>
    <property type="molecule type" value="Genomic_DNA"/>
</dbReference>
<evidence type="ECO:0000256" key="7">
    <source>
        <dbReference type="RuleBase" id="RU363032"/>
    </source>
</evidence>
<feature type="transmembrane region" description="Helical" evidence="7">
    <location>
        <begin position="142"/>
        <end position="161"/>
    </location>
</feature>
<feature type="transmembrane region" description="Helical" evidence="7">
    <location>
        <begin position="240"/>
        <end position="261"/>
    </location>
</feature>
<name>A0A5S5CGM6_9BACL</name>
<dbReference type="Pfam" id="PF00528">
    <property type="entry name" value="BPD_transp_1"/>
    <property type="match status" value="1"/>
</dbReference>
<dbReference type="PANTHER" id="PTHR43744:SF12">
    <property type="entry name" value="ABC TRANSPORTER PERMEASE PROTEIN MG189-RELATED"/>
    <property type="match status" value="1"/>
</dbReference>
<protein>
    <submittedName>
        <fullName evidence="9">Multiple sugar transport system permease protein</fullName>
    </submittedName>
</protein>
<dbReference type="InterPro" id="IPR035906">
    <property type="entry name" value="MetI-like_sf"/>
</dbReference>
<feature type="transmembrane region" description="Helical" evidence="7">
    <location>
        <begin position="106"/>
        <end position="130"/>
    </location>
</feature>
<keyword evidence="3" id="KW-1003">Cell membrane</keyword>
<dbReference type="CDD" id="cd06261">
    <property type="entry name" value="TM_PBP2"/>
    <property type="match status" value="1"/>
</dbReference>
<evidence type="ECO:0000256" key="2">
    <source>
        <dbReference type="ARBA" id="ARBA00022448"/>
    </source>
</evidence>
<dbReference type="PANTHER" id="PTHR43744">
    <property type="entry name" value="ABC TRANSPORTER PERMEASE PROTEIN MG189-RELATED-RELATED"/>
    <property type="match status" value="1"/>
</dbReference>
<dbReference type="GO" id="GO:0055085">
    <property type="term" value="P:transmembrane transport"/>
    <property type="evidence" value="ECO:0007669"/>
    <property type="project" value="InterPro"/>
</dbReference>
<evidence type="ECO:0000256" key="4">
    <source>
        <dbReference type="ARBA" id="ARBA00022692"/>
    </source>
</evidence>
<keyword evidence="9" id="KW-0762">Sugar transport</keyword>
<dbReference type="Gene3D" id="1.10.3720.10">
    <property type="entry name" value="MetI-like"/>
    <property type="match status" value="1"/>
</dbReference>
<feature type="transmembrane region" description="Helical" evidence="7">
    <location>
        <begin position="70"/>
        <end position="94"/>
    </location>
</feature>
<organism evidence="9 10">
    <name type="scientific">Paenibacillus methanolicus</name>
    <dbReference type="NCBI Taxonomy" id="582686"/>
    <lineage>
        <taxon>Bacteria</taxon>
        <taxon>Bacillati</taxon>
        <taxon>Bacillota</taxon>
        <taxon>Bacilli</taxon>
        <taxon>Bacillales</taxon>
        <taxon>Paenibacillaceae</taxon>
        <taxon>Paenibacillus</taxon>
    </lineage>
</organism>
<feature type="domain" description="ABC transmembrane type-1" evidence="8">
    <location>
        <begin position="71"/>
        <end position="261"/>
    </location>
</feature>
<comment type="caution">
    <text evidence="9">The sequence shown here is derived from an EMBL/GenBank/DDBJ whole genome shotgun (WGS) entry which is preliminary data.</text>
</comment>